<dbReference type="STRING" id="595434.RISK_000046"/>
<feature type="signal peptide" evidence="1">
    <location>
        <begin position="1"/>
        <end position="17"/>
    </location>
</feature>
<proteinExistence type="predicted"/>
<evidence type="ECO:0000259" key="2">
    <source>
        <dbReference type="Pfam" id="PF07596"/>
    </source>
</evidence>
<dbReference type="NCBIfam" id="TIGR04294">
    <property type="entry name" value="pre_pil_HX9DG"/>
    <property type="match status" value="1"/>
</dbReference>
<keyword evidence="4" id="KW-1185">Reference proteome</keyword>
<gene>
    <name evidence="3" type="ORF">RISK_000046</name>
</gene>
<protein>
    <recommendedName>
        <fullName evidence="2">DUF1559 domain-containing protein</fullName>
    </recommendedName>
</protein>
<dbReference type="InterPro" id="IPR045584">
    <property type="entry name" value="Pilin-like"/>
</dbReference>
<dbReference type="PANTHER" id="PTHR30093:SF2">
    <property type="entry name" value="TYPE II SECRETION SYSTEM PROTEIN H"/>
    <property type="match status" value="1"/>
</dbReference>
<dbReference type="AlphaFoldDB" id="A0A0J1BMY9"/>
<feature type="chain" id="PRO_5005248317" description="DUF1559 domain-containing protein" evidence="1">
    <location>
        <begin position="18"/>
        <end position="316"/>
    </location>
</feature>
<dbReference type="SUPFAM" id="SSF54523">
    <property type="entry name" value="Pili subunits"/>
    <property type="match status" value="1"/>
</dbReference>
<evidence type="ECO:0000313" key="3">
    <source>
        <dbReference type="EMBL" id="KLU07867.1"/>
    </source>
</evidence>
<dbReference type="EMBL" id="LECT01000001">
    <property type="protein sequence ID" value="KLU07867.1"/>
    <property type="molecule type" value="Genomic_DNA"/>
</dbReference>
<accession>A0A0J1BMY9</accession>
<keyword evidence="1" id="KW-0732">Signal</keyword>
<evidence type="ECO:0000313" key="4">
    <source>
        <dbReference type="Proteomes" id="UP000036367"/>
    </source>
</evidence>
<feature type="domain" description="DUF1559" evidence="2">
    <location>
        <begin position="16"/>
        <end position="296"/>
    </location>
</feature>
<dbReference type="Pfam" id="PF07596">
    <property type="entry name" value="SBP_bac_10"/>
    <property type="match status" value="1"/>
</dbReference>
<organism evidence="3 4">
    <name type="scientific">Rhodopirellula islandica</name>
    <dbReference type="NCBI Taxonomy" id="595434"/>
    <lineage>
        <taxon>Bacteria</taxon>
        <taxon>Pseudomonadati</taxon>
        <taxon>Planctomycetota</taxon>
        <taxon>Planctomycetia</taxon>
        <taxon>Pirellulales</taxon>
        <taxon>Pirellulaceae</taxon>
        <taxon>Rhodopirellula</taxon>
    </lineage>
</organism>
<name>A0A0J1BMY9_RHOIS</name>
<comment type="caution">
    <text evidence="3">The sequence shown here is derived from an EMBL/GenBank/DDBJ whole genome shotgun (WGS) entry which is preliminary data.</text>
</comment>
<dbReference type="Proteomes" id="UP000036367">
    <property type="component" value="Unassembled WGS sequence"/>
</dbReference>
<dbReference type="InterPro" id="IPR011453">
    <property type="entry name" value="DUF1559"/>
</dbReference>
<dbReference type="InterPro" id="IPR027558">
    <property type="entry name" value="Pre_pil_HX9DG_C"/>
</dbReference>
<evidence type="ECO:0000256" key="1">
    <source>
        <dbReference type="SAM" id="SignalP"/>
    </source>
</evidence>
<dbReference type="PANTHER" id="PTHR30093">
    <property type="entry name" value="GENERAL SECRETION PATHWAY PROTEIN G"/>
    <property type="match status" value="1"/>
</dbReference>
<sequence length="316" mass="34872">MAVIGLLLGLATTAIQAARESSRRTTCVNRLRQLDLALQHFEGVTNDLPGFWNHPSQQSKASLSGFFHLLPFLEREALFQAWKAKPGFPWKLDSMLERRDTPPLSDPIFVCPSDDQMGGGNYRFNGGSTISLFSTHRVPSRNGDAPFAAYVGGSNRLLDGRSSTAAFSERLKSRRDGSYHHHRDIFLSGAYGLFPDGSLTDELMIGMARELGTRRPAKFEDFAGFTPFAGGKHQSVYDHVFVPNEPVASISAYEVRRLSSGVRDGAIMATSNHPGGVHVAQFDGAVRFVVDTVDREVYHQLGSRLVDRVDSTKTRQ</sequence>
<reference evidence="3" key="1">
    <citation type="submission" date="2015-05" db="EMBL/GenBank/DDBJ databases">
        <title>Permanent draft genome of Rhodopirellula islandicus K833.</title>
        <authorList>
            <person name="Kizina J."/>
            <person name="Richter M."/>
            <person name="Glockner F.O."/>
            <person name="Harder J."/>
        </authorList>
    </citation>
    <scope>NUCLEOTIDE SEQUENCE [LARGE SCALE GENOMIC DNA]</scope>
    <source>
        <strain evidence="3">K833</strain>
    </source>
</reference>
<dbReference type="PATRIC" id="fig|595434.4.peg.46"/>